<proteinExistence type="predicted"/>
<sequence>MEKCEVKDLSHETIENLTHSLEKPTLNWEELMRSKTFGSIYSANDINKIRMSGSHRATVLIQDLVSREISLQVLLNGLKEIGNRKAISIIERDKVSKGFNMQDSGGQPLSSICITRQPEEHSMPLSSHAVPEQCREQAETLRHPEQTSGANKERPCDLGLQGYMEMAVSLFFPCLCFLEGFQRAYSSGEQ</sequence>
<dbReference type="EMBL" id="CALNXI010000910">
    <property type="protein sequence ID" value="CAH3146403.1"/>
    <property type="molecule type" value="Genomic_DNA"/>
</dbReference>
<reference evidence="2 3" key="1">
    <citation type="submission" date="2022-05" db="EMBL/GenBank/DDBJ databases">
        <authorList>
            <consortium name="Genoscope - CEA"/>
            <person name="William W."/>
        </authorList>
    </citation>
    <scope>NUCLEOTIDE SEQUENCE [LARGE SCALE GENOMIC DNA]</scope>
</reference>
<organism evidence="2 3">
    <name type="scientific">Porites evermanni</name>
    <dbReference type="NCBI Taxonomy" id="104178"/>
    <lineage>
        <taxon>Eukaryota</taxon>
        <taxon>Metazoa</taxon>
        <taxon>Cnidaria</taxon>
        <taxon>Anthozoa</taxon>
        <taxon>Hexacorallia</taxon>
        <taxon>Scleractinia</taxon>
        <taxon>Fungiina</taxon>
        <taxon>Poritidae</taxon>
        <taxon>Porites</taxon>
    </lineage>
</organism>
<evidence type="ECO:0000313" key="3">
    <source>
        <dbReference type="Proteomes" id="UP001159427"/>
    </source>
</evidence>
<protein>
    <submittedName>
        <fullName evidence="2">Uncharacterized protein</fullName>
    </submittedName>
</protein>
<comment type="caution">
    <text evidence="2">The sequence shown here is derived from an EMBL/GenBank/DDBJ whole genome shotgun (WGS) entry which is preliminary data.</text>
</comment>
<dbReference type="InterPro" id="IPR011029">
    <property type="entry name" value="DEATH-like_dom_sf"/>
</dbReference>
<gene>
    <name evidence="2" type="ORF">PEVE_00043933</name>
</gene>
<name>A0ABN8PQD8_9CNID</name>
<feature type="region of interest" description="Disordered" evidence="1">
    <location>
        <begin position="121"/>
        <end position="154"/>
    </location>
</feature>
<accession>A0ABN8PQD8</accession>
<dbReference type="SUPFAM" id="SSF47986">
    <property type="entry name" value="DEATH domain"/>
    <property type="match status" value="1"/>
</dbReference>
<evidence type="ECO:0000313" key="2">
    <source>
        <dbReference type="EMBL" id="CAH3146403.1"/>
    </source>
</evidence>
<evidence type="ECO:0000256" key="1">
    <source>
        <dbReference type="SAM" id="MobiDB-lite"/>
    </source>
</evidence>
<dbReference type="Proteomes" id="UP001159427">
    <property type="component" value="Unassembled WGS sequence"/>
</dbReference>
<feature type="compositionally biased region" description="Basic and acidic residues" evidence="1">
    <location>
        <begin position="133"/>
        <end position="154"/>
    </location>
</feature>
<keyword evidence="3" id="KW-1185">Reference proteome</keyword>